<dbReference type="HOGENOM" id="CLU_451190_0_0_10"/>
<dbReference type="Gene3D" id="1.10.260.40">
    <property type="entry name" value="lambda repressor-like DNA-binding domains"/>
    <property type="match status" value="1"/>
</dbReference>
<dbReference type="SUPFAM" id="SSF56601">
    <property type="entry name" value="beta-lactamase/transpeptidase-like"/>
    <property type="match status" value="1"/>
</dbReference>
<protein>
    <submittedName>
        <fullName evidence="7">Transcriptional regulator, XRE family</fullName>
    </submittedName>
</protein>
<dbReference type="STRING" id="886377.Murru_3302"/>
<dbReference type="eggNOG" id="COG3296">
    <property type="taxonomic scope" value="Bacteria"/>
</dbReference>
<comment type="subcellular location">
    <subcellularLocation>
        <location evidence="1">Membrane</location>
        <topology evidence="1">Multi-pass membrane protein</topology>
    </subcellularLocation>
</comment>
<dbReference type="CDD" id="cd00093">
    <property type="entry name" value="HTH_XRE"/>
    <property type="match status" value="1"/>
</dbReference>
<name>G2PMI8_ALLRU</name>
<evidence type="ECO:0000256" key="1">
    <source>
        <dbReference type="ARBA" id="ARBA00004141"/>
    </source>
</evidence>
<dbReference type="Gene3D" id="3.40.710.10">
    <property type="entry name" value="DD-peptidase/beta-lactamase superfamily"/>
    <property type="match status" value="1"/>
</dbReference>
<dbReference type="KEGG" id="mrs:Murru_3302"/>
<evidence type="ECO:0000256" key="4">
    <source>
        <dbReference type="ARBA" id="ARBA00023136"/>
    </source>
</evidence>
<dbReference type="SMART" id="SM00530">
    <property type="entry name" value="HTH_XRE"/>
    <property type="match status" value="1"/>
</dbReference>
<evidence type="ECO:0000313" key="8">
    <source>
        <dbReference type="Proteomes" id="UP000008908"/>
    </source>
</evidence>
<reference evidence="7 8" key="2">
    <citation type="journal article" date="2012" name="Stand. Genomic Sci.">
        <title>Complete genome sequence of the facultatively anaerobic, appendaged bacterium Muricauda ruestringensis type strain (B1(T)).</title>
        <authorList>
            <person name="Huntemann M."/>
            <person name="Teshima H."/>
            <person name="Lapidus A."/>
            <person name="Nolan M."/>
            <person name="Lucas S."/>
            <person name="Hammon N."/>
            <person name="Deshpande S."/>
            <person name="Cheng J.F."/>
            <person name="Tapia R."/>
            <person name="Goodwin L.A."/>
            <person name="Pitluck S."/>
            <person name="Liolios K."/>
            <person name="Pagani I."/>
            <person name="Ivanova N."/>
            <person name="Mavromatis K."/>
            <person name="Mikhailova N."/>
            <person name="Pati A."/>
            <person name="Chen A."/>
            <person name="Palaniappan K."/>
            <person name="Land M."/>
            <person name="Hauser L."/>
            <person name="Pan C."/>
            <person name="Brambilla E.M."/>
            <person name="Rohde M."/>
            <person name="Spring S."/>
            <person name="Goker M."/>
            <person name="Detter J.C."/>
            <person name="Bristow J."/>
            <person name="Eisen J.A."/>
            <person name="Markowitz V."/>
            <person name="Hugenholtz P."/>
            <person name="Kyrpides N.C."/>
            <person name="Klenk H.P."/>
            <person name="Woyke T."/>
        </authorList>
    </citation>
    <scope>NUCLEOTIDE SEQUENCE [LARGE SCALE GENOMIC DNA]</scope>
    <source>
        <strain evidence="8">DSM 13258 / LMG 19739 / B1</strain>
    </source>
</reference>
<dbReference type="Pfam" id="PF09685">
    <property type="entry name" value="MamF_MmsF"/>
    <property type="match status" value="1"/>
</dbReference>
<dbReference type="InterPro" id="IPR050789">
    <property type="entry name" value="Diverse_Enzym_Activities"/>
</dbReference>
<keyword evidence="4 5" id="KW-0472">Membrane</keyword>
<keyword evidence="8" id="KW-1185">Reference proteome</keyword>
<dbReference type="SUPFAM" id="SSF47413">
    <property type="entry name" value="lambda repressor-like DNA-binding domains"/>
    <property type="match status" value="1"/>
</dbReference>
<dbReference type="InterPro" id="IPR012338">
    <property type="entry name" value="Beta-lactam/transpept-like"/>
</dbReference>
<feature type="transmembrane region" description="Helical" evidence="5">
    <location>
        <begin position="138"/>
        <end position="160"/>
    </location>
</feature>
<dbReference type="GO" id="GO:0003677">
    <property type="term" value="F:DNA binding"/>
    <property type="evidence" value="ECO:0007669"/>
    <property type="project" value="InterPro"/>
</dbReference>
<dbReference type="InterPro" id="IPR019109">
    <property type="entry name" value="MamF_MmsF"/>
</dbReference>
<evidence type="ECO:0000256" key="5">
    <source>
        <dbReference type="SAM" id="Phobius"/>
    </source>
</evidence>
<accession>G2PMI8</accession>
<dbReference type="PANTHER" id="PTHR43283">
    <property type="entry name" value="BETA-LACTAMASE-RELATED"/>
    <property type="match status" value="1"/>
</dbReference>
<dbReference type="InterPro" id="IPR001387">
    <property type="entry name" value="Cro/C1-type_HTH"/>
</dbReference>
<feature type="transmembrane region" description="Helical" evidence="5">
    <location>
        <begin position="166"/>
        <end position="190"/>
    </location>
</feature>
<sequence>MSWCCQDPKDTFVHESKSKIMSNTSIGERLKYQRKMKGYSQEELAHRTNVTVRTIQRIEKEEVSPHLNTVKLLAVALEIEVDELVPLENPKEETIKKKWLLLMHATPLAGIFLPLLNVLIPLFLWIHKREDNPMYNEHGIKVINFQITVLILAVLSFVGLLTIEKWGFIIFISVVPICIGIIIFNIIYVVQKNKCYYPFSIPFLRLKKNKTLGLLLIIGLSILSSCSNPKQETIERLDGSLITKDSITKKIDQLMADAQIYGMAISIFDDNQPVYQKVFGYKDYPNKIVLTDSTNIYGASFSKAVFGILTMKLVEDGVIDLDTPLESYLPKKIYEYEPQTRWHDDFSSLKEDSLYHKITARMCLDHTTGFKNYRWVEEDYKLRVHHTPGTKYGYSGEGFIYLQVVLEKLTGKGLEQLAQENIFEPLGMENSAYEWKTRFDKDFALGHNEKGESLKKDKDNEPRGGGTLETTAKDYTKFLTAVLNQKLISKESYDEIFSPHIRIRSEKQFGEGANTITDKYDSIHLGYGLGWGYFETPYGKAVFKEGHGSGFVHHSVLFPKSGKGIMIMTNFERGNSIFKELLEVTLKDVYTPWEWENYVPYDK</sequence>
<evidence type="ECO:0000256" key="2">
    <source>
        <dbReference type="ARBA" id="ARBA00022692"/>
    </source>
</evidence>
<evidence type="ECO:0000313" key="7">
    <source>
        <dbReference type="EMBL" id="AEM72321.1"/>
    </source>
</evidence>
<feature type="domain" description="HTH cro/C1-type" evidence="6">
    <location>
        <begin position="30"/>
        <end position="84"/>
    </location>
</feature>
<dbReference type="eggNOG" id="COG1396">
    <property type="taxonomic scope" value="Bacteria"/>
</dbReference>
<dbReference type="Pfam" id="PF01381">
    <property type="entry name" value="HTH_3"/>
    <property type="match status" value="1"/>
</dbReference>
<dbReference type="AlphaFoldDB" id="G2PMI8"/>
<dbReference type="eggNOG" id="COG1680">
    <property type="taxonomic scope" value="Bacteria"/>
</dbReference>
<dbReference type="EMBL" id="CP002999">
    <property type="protein sequence ID" value="AEM72321.1"/>
    <property type="molecule type" value="Genomic_DNA"/>
</dbReference>
<dbReference type="Proteomes" id="UP000008908">
    <property type="component" value="Chromosome"/>
</dbReference>
<dbReference type="PANTHER" id="PTHR43283:SF18">
    <property type="match status" value="1"/>
</dbReference>
<dbReference type="InterPro" id="IPR001466">
    <property type="entry name" value="Beta-lactam-related"/>
</dbReference>
<dbReference type="PROSITE" id="PS50943">
    <property type="entry name" value="HTH_CROC1"/>
    <property type="match status" value="1"/>
</dbReference>
<reference evidence="8" key="1">
    <citation type="submission" date="2011-08" db="EMBL/GenBank/DDBJ databases">
        <title>The complete genome of Muricauda ruestringensis DSM 13258.</title>
        <authorList>
            <person name="Lucas S."/>
            <person name="Han J."/>
            <person name="Lapidus A."/>
            <person name="Bruce D."/>
            <person name="Goodwin L."/>
            <person name="Pitluck S."/>
            <person name="Peters L."/>
            <person name="Kyrpides N."/>
            <person name="Mavromatis K."/>
            <person name="Ivanova N."/>
            <person name="Ovchinnikova G."/>
            <person name="Teshima H."/>
            <person name="Detter J.C."/>
            <person name="Tapia R."/>
            <person name="Han C."/>
            <person name="Land M."/>
            <person name="Hauser L."/>
            <person name="Markowitz V."/>
            <person name="Cheng J.-F."/>
            <person name="Hugenholtz P."/>
            <person name="Woyke T."/>
            <person name="Wu D."/>
            <person name="Spring S."/>
            <person name="Schroeder M."/>
            <person name="Brambilla E."/>
            <person name="Klenk H.-P."/>
            <person name="Eisen J.A."/>
        </authorList>
    </citation>
    <scope>NUCLEOTIDE SEQUENCE [LARGE SCALE GENOMIC DNA]</scope>
    <source>
        <strain evidence="8">DSM 13258 / LMG 19739 / B1</strain>
    </source>
</reference>
<keyword evidence="2 5" id="KW-0812">Transmembrane</keyword>
<keyword evidence="3 5" id="KW-1133">Transmembrane helix</keyword>
<evidence type="ECO:0000256" key="3">
    <source>
        <dbReference type="ARBA" id="ARBA00022989"/>
    </source>
</evidence>
<feature type="transmembrane region" description="Helical" evidence="5">
    <location>
        <begin position="99"/>
        <end position="126"/>
    </location>
</feature>
<proteinExistence type="predicted"/>
<organism evidence="7 8">
    <name type="scientific">Allomuricauda ruestringensis (strain DSM 13258 / CIP 107369 / LMG 19739 / B1)</name>
    <name type="common">Muricauda ruestringensis</name>
    <dbReference type="NCBI Taxonomy" id="886377"/>
    <lineage>
        <taxon>Bacteria</taxon>
        <taxon>Pseudomonadati</taxon>
        <taxon>Bacteroidota</taxon>
        <taxon>Flavobacteriia</taxon>
        <taxon>Flavobacteriales</taxon>
        <taxon>Flavobacteriaceae</taxon>
        <taxon>Flagellimonas</taxon>
    </lineage>
</organism>
<evidence type="ECO:0000259" key="6">
    <source>
        <dbReference type="PROSITE" id="PS50943"/>
    </source>
</evidence>
<dbReference type="InterPro" id="IPR010982">
    <property type="entry name" value="Lambda_DNA-bd_dom_sf"/>
</dbReference>
<dbReference type="Pfam" id="PF00144">
    <property type="entry name" value="Beta-lactamase"/>
    <property type="match status" value="1"/>
</dbReference>
<gene>
    <name evidence="7" type="ordered locus">Murru_3302</name>
</gene>